<dbReference type="AlphaFoldDB" id="A0A078A791"/>
<feature type="compositionally biased region" description="Basic and acidic residues" evidence="2">
    <location>
        <begin position="586"/>
        <end position="597"/>
    </location>
</feature>
<feature type="region of interest" description="Disordered" evidence="2">
    <location>
        <begin position="1"/>
        <end position="22"/>
    </location>
</feature>
<sequence length="623" mass="72619">MRQRNTNYGGSFMNKNSINTNEMSPIKTKSQFKECSIFDRHLQFMIKSKYMQRNANQESKQDSFNMHFKDPLSPTDLQAQTQEEIFRTYTAFKRPINFMNYSTYDYDLINGQPSPEHLKQFFDKRMDYKQQRQELKLQYDLREDEQKRIGNMTQQKYKENNVMIKDRLKKLKFHILKNIKNIKQDPIRSQSTNSRLMNHSIMESQLKYNVVGQGHLNGFSTQKSSYTGQLHQQQIQNVSRNSYQGGINKTFDNQNLNDKNNENIKIIQNAVNKLDFEDIYQNLFTKSNNPKVVPERVKSTDLDYKKKVNGVINLKRNSALPLTSTQIEQNIIKDHQFQPSQDAISLMGQRKIIKKHQFSQEEASNVQKQEDNSYKDDLLSIRSRLTKTNLEILQKGRKDIKSQLSKKSRIGGDTFNTGSDYFNIRAMTVKSREDRFSKLSQPEQGGNATKNNQDAASQIGKKIEMNITITDVKLDDHNKFGKNSHNLEEVEDDDDDEFDEIEELENRYEMEDEVKTLNGHEKAHSNDKDETSTIFSLNKSVGGQSIVSNKSGKPYSDKSAIKINSLEKQLEKEKKEREKLLKIIEKLKDDKQNDHQQNDSQSVTSSKKQIELVSFRGNNKSQR</sequence>
<evidence type="ECO:0000313" key="3">
    <source>
        <dbReference type="EMBL" id="CDW78120.1"/>
    </source>
</evidence>
<name>A0A078A791_STYLE</name>
<feature type="coiled-coil region" evidence="1">
    <location>
        <begin position="118"/>
        <end position="145"/>
    </location>
</feature>
<protein>
    <submittedName>
        <fullName evidence="3">Uncharacterized protein</fullName>
    </submittedName>
</protein>
<evidence type="ECO:0000256" key="2">
    <source>
        <dbReference type="SAM" id="MobiDB-lite"/>
    </source>
</evidence>
<feature type="region of interest" description="Disordered" evidence="2">
    <location>
        <begin position="586"/>
        <end position="623"/>
    </location>
</feature>
<reference evidence="3 4" key="1">
    <citation type="submission" date="2014-06" db="EMBL/GenBank/DDBJ databases">
        <authorList>
            <person name="Swart Estienne"/>
        </authorList>
    </citation>
    <scope>NUCLEOTIDE SEQUENCE [LARGE SCALE GENOMIC DNA]</scope>
    <source>
        <strain evidence="3 4">130c</strain>
    </source>
</reference>
<feature type="compositionally biased region" description="Polar residues" evidence="2">
    <location>
        <begin position="532"/>
        <end position="551"/>
    </location>
</feature>
<organism evidence="3 4">
    <name type="scientific">Stylonychia lemnae</name>
    <name type="common">Ciliate</name>
    <dbReference type="NCBI Taxonomy" id="5949"/>
    <lineage>
        <taxon>Eukaryota</taxon>
        <taxon>Sar</taxon>
        <taxon>Alveolata</taxon>
        <taxon>Ciliophora</taxon>
        <taxon>Intramacronucleata</taxon>
        <taxon>Spirotrichea</taxon>
        <taxon>Stichotrichia</taxon>
        <taxon>Sporadotrichida</taxon>
        <taxon>Oxytrichidae</taxon>
        <taxon>Stylonychinae</taxon>
        <taxon>Stylonychia</taxon>
    </lineage>
</organism>
<dbReference type="InParanoid" id="A0A078A791"/>
<feature type="region of interest" description="Disordered" evidence="2">
    <location>
        <begin position="518"/>
        <end position="560"/>
    </location>
</feature>
<dbReference type="Proteomes" id="UP000039865">
    <property type="component" value="Unassembled WGS sequence"/>
</dbReference>
<dbReference type="EMBL" id="CCKQ01006789">
    <property type="protein sequence ID" value="CDW78120.1"/>
    <property type="molecule type" value="Genomic_DNA"/>
</dbReference>
<keyword evidence="4" id="KW-1185">Reference proteome</keyword>
<feature type="region of interest" description="Disordered" evidence="2">
    <location>
        <begin position="433"/>
        <end position="455"/>
    </location>
</feature>
<accession>A0A078A791</accession>
<evidence type="ECO:0000313" key="4">
    <source>
        <dbReference type="Proteomes" id="UP000039865"/>
    </source>
</evidence>
<keyword evidence="1" id="KW-0175">Coiled coil</keyword>
<gene>
    <name evidence="3" type="primary">Contig1360.g1493</name>
    <name evidence="3" type="ORF">STYLEM_7091</name>
</gene>
<feature type="compositionally biased region" description="Polar residues" evidence="2">
    <location>
        <begin position="438"/>
        <end position="455"/>
    </location>
</feature>
<feature type="compositionally biased region" description="Basic and acidic residues" evidence="2">
    <location>
        <begin position="518"/>
        <end position="531"/>
    </location>
</feature>
<evidence type="ECO:0000256" key="1">
    <source>
        <dbReference type="SAM" id="Coils"/>
    </source>
</evidence>
<proteinExistence type="predicted"/>